<gene>
    <name evidence="1" type="ORF">pETSU_081</name>
</gene>
<sequence length="253" mass="28415">MSKDSRLAVSAILTWPWNPFQDLVSNRVVDEPAHISGTGNLIIVPRNGPFFTRNFKIKLKATGRELSMAAGEYSFVHPFGSFIENYSRLVYGAVLVKGVSSPTDYVIEYDTIGGNFVLDDIAYAEAVANTLTAARTIDWSELVNLPDVWPPDPHPHPASDTMNYGDLIVWMQSYLDAITDTNSSVTWKQQFEAHLEADLQNAHKAQPSDIGFDNLKDWPMCTEEDLQGQSTEVLMNVWGVKELIRSFSRGEWR</sequence>
<keyword evidence="2" id="KW-1185">Reference proteome</keyword>
<proteinExistence type="predicted"/>
<dbReference type="Proteomes" id="UP000297195">
    <property type="component" value="Segment"/>
</dbReference>
<dbReference type="EMBL" id="MK689364">
    <property type="protein sequence ID" value="QBZ70662.1"/>
    <property type="molecule type" value="Genomic_DNA"/>
</dbReference>
<evidence type="ECO:0000313" key="2">
    <source>
        <dbReference type="Proteomes" id="UP000297195"/>
    </source>
</evidence>
<accession>A0A4D6DWI7</accession>
<protein>
    <submittedName>
        <fullName evidence="1">Putative tail fiber protein</fullName>
    </submittedName>
</protein>
<reference evidence="1 2" key="1">
    <citation type="submission" date="2019-03" db="EMBL/GenBank/DDBJ databases">
        <authorList>
            <person name="Kim S.G."/>
            <person name="Park S.C."/>
        </authorList>
    </citation>
    <scope>NUCLEOTIDE SEQUENCE [LARGE SCALE GENOMIC DNA]</scope>
</reference>
<evidence type="ECO:0000313" key="1">
    <source>
        <dbReference type="EMBL" id="QBZ70662.1"/>
    </source>
</evidence>
<name>A0A4D6DWI7_9CAUD</name>
<organism evidence="1 2">
    <name type="scientific">Edwardsiella phage pEt-SU</name>
    <dbReference type="NCBI Taxonomy" id="2562142"/>
    <lineage>
        <taxon>Viruses</taxon>
        <taxon>Duplodnaviria</taxon>
        <taxon>Heunggongvirae</taxon>
        <taxon>Uroviricota</taxon>
        <taxon>Caudoviricetes</taxon>
        <taxon>Chimalliviridae</taxon>
        <taxon>Petsuvirus</taxon>
        <taxon>Petsuvirus pEtSU</taxon>
    </lineage>
</organism>